<evidence type="ECO:0000256" key="11">
    <source>
        <dbReference type="ARBA" id="ARBA00022917"/>
    </source>
</evidence>
<feature type="domain" description="ABC transporter" evidence="14">
    <location>
        <begin position="6"/>
        <end position="259"/>
    </location>
</feature>
<dbReference type="GO" id="GO:0043022">
    <property type="term" value="F:ribosome binding"/>
    <property type="evidence" value="ECO:0007669"/>
    <property type="project" value="UniProtKB-UniRule"/>
</dbReference>
<keyword evidence="7 12" id="KW-0378">Hydrolase</keyword>
<evidence type="ECO:0000256" key="12">
    <source>
        <dbReference type="HAMAP-Rule" id="MF_00847"/>
    </source>
</evidence>
<keyword evidence="11 12" id="KW-0648">Protein biosynthesis</keyword>
<dbReference type="Gene3D" id="3.40.50.300">
    <property type="entry name" value="P-loop containing nucleotide triphosphate hydrolases"/>
    <property type="match status" value="2"/>
</dbReference>
<evidence type="ECO:0000256" key="8">
    <source>
        <dbReference type="ARBA" id="ARBA00022840"/>
    </source>
</evidence>
<dbReference type="Proteomes" id="UP000092018">
    <property type="component" value="Chromosome 1"/>
</dbReference>
<dbReference type="KEGG" id="vbr:A6E01_02415"/>
<dbReference type="InterPro" id="IPR032781">
    <property type="entry name" value="ABC_tran_Xtn"/>
</dbReference>
<dbReference type="PANTHER" id="PTHR43858:SF1">
    <property type="entry name" value="ABC TRANSPORTER-RELATED PROTEIN"/>
    <property type="match status" value="1"/>
</dbReference>
<accession>A0AAN0XT17</accession>
<evidence type="ECO:0000256" key="10">
    <source>
        <dbReference type="ARBA" id="ARBA00022884"/>
    </source>
</evidence>
<dbReference type="GO" id="GO:0005737">
    <property type="term" value="C:cytoplasm"/>
    <property type="evidence" value="ECO:0007669"/>
    <property type="project" value="UniProtKB-SubCell"/>
</dbReference>
<dbReference type="NCBIfam" id="TIGR03719">
    <property type="entry name" value="ABC_ABC_ChvD"/>
    <property type="match status" value="1"/>
</dbReference>
<keyword evidence="10 12" id="KW-0694">RNA-binding</keyword>
<evidence type="ECO:0000256" key="9">
    <source>
        <dbReference type="ARBA" id="ARBA00022845"/>
    </source>
</evidence>
<comment type="domain">
    <text evidence="12">The P-site tRNA interaction motif (PtIM domain) probably interacts with the P-site tRNA(fMet) as well as the 23S rRNA.</text>
</comment>
<evidence type="ECO:0000256" key="3">
    <source>
        <dbReference type="ARBA" id="ARBA00022555"/>
    </source>
</evidence>
<keyword evidence="6 12" id="KW-0547">Nucleotide-binding</keyword>
<dbReference type="EC" id="3.6.1.-" evidence="12"/>
<feature type="region of interest" description="Disordered" evidence="13">
    <location>
        <begin position="279"/>
        <end position="314"/>
    </location>
</feature>
<dbReference type="InterPro" id="IPR003593">
    <property type="entry name" value="AAA+_ATPase"/>
</dbReference>
<dbReference type="NCBIfam" id="NF008775">
    <property type="entry name" value="PRK11819.1"/>
    <property type="match status" value="1"/>
</dbReference>
<evidence type="ECO:0000256" key="13">
    <source>
        <dbReference type="SAM" id="MobiDB-lite"/>
    </source>
</evidence>
<dbReference type="InterPro" id="IPR003439">
    <property type="entry name" value="ABC_transporter-like_ATP-bd"/>
</dbReference>
<dbReference type="SUPFAM" id="SSF52540">
    <property type="entry name" value="P-loop containing nucleoside triphosphate hydrolases"/>
    <property type="match status" value="2"/>
</dbReference>
<keyword evidence="4 12" id="KW-0699">rRNA-binding</keyword>
<dbReference type="GO" id="GO:0016887">
    <property type="term" value="F:ATP hydrolysis activity"/>
    <property type="evidence" value="ECO:0007669"/>
    <property type="project" value="UniProtKB-UniRule"/>
</dbReference>
<name>A0AAN0XT17_9VIBR</name>
<dbReference type="GeneID" id="77306549"/>
<dbReference type="InterPro" id="IPR022374">
    <property type="entry name" value="EttA"/>
</dbReference>
<feature type="binding site" evidence="12">
    <location>
        <begin position="39"/>
        <end position="46"/>
    </location>
    <ligand>
        <name>ATP</name>
        <dbReference type="ChEBI" id="CHEBI:30616"/>
        <label>1</label>
    </ligand>
</feature>
<protein>
    <recommendedName>
        <fullName evidence="12">Energy-dependent translational throttle protein EttA</fullName>
        <ecNumber evidence="12">3.6.1.-</ecNumber>
    </recommendedName>
    <alternativeName>
        <fullName evidence="12">Translational regulatory factor EttA</fullName>
    </alternativeName>
</protein>
<evidence type="ECO:0000256" key="5">
    <source>
        <dbReference type="ARBA" id="ARBA00022737"/>
    </source>
</evidence>
<dbReference type="InterPro" id="IPR027417">
    <property type="entry name" value="P-loop_NTPase"/>
</dbReference>
<feature type="region of interest" description="Arm" evidence="12">
    <location>
        <begin position="95"/>
        <end position="139"/>
    </location>
</feature>
<dbReference type="FunFam" id="3.40.50.300:FF:000011">
    <property type="entry name" value="Putative ABC transporter ATP-binding component"/>
    <property type="match status" value="1"/>
</dbReference>
<comment type="catalytic activity">
    <reaction evidence="12">
        <text>ATP + H2O = ADP + phosphate + H(+)</text>
        <dbReference type="Rhea" id="RHEA:13065"/>
        <dbReference type="ChEBI" id="CHEBI:15377"/>
        <dbReference type="ChEBI" id="CHEBI:15378"/>
        <dbReference type="ChEBI" id="CHEBI:30616"/>
        <dbReference type="ChEBI" id="CHEBI:43474"/>
        <dbReference type="ChEBI" id="CHEBI:456216"/>
    </reaction>
</comment>
<dbReference type="PROSITE" id="PS00211">
    <property type="entry name" value="ABC_TRANSPORTER_1"/>
    <property type="match status" value="1"/>
</dbReference>
<reference evidence="15 16" key="1">
    <citation type="submission" date="2016-06" db="EMBL/GenBank/DDBJ databases">
        <title>Adaptive Radiation by Waves of Gene Transfer Leads to Fine-Scale Resource Partitioning in Marine Microbes.</title>
        <authorList>
            <person name="Hehemann J.-H."/>
            <person name="Arevalo P."/>
            <person name="Datta M.S."/>
            <person name="Yu X."/>
            <person name="Corzett C."/>
            <person name="Henschel A."/>
            <person name="Preheim S.P."/>
            <person name="Timberlake S."/>
            <person name="Alm E.J."/>
            <person name="Polz M.F."/>
        </authorList>
    </citation>
    <scope>NUCLEOTIDE SEQUENCE [LARGE SCALE GENOMIC DNA]</scope>
    <source>
        <strain evidence="15 16">FF50</strain>
    </source>
</reference>
<dbReference type="GO" id="GO:0000049">
    <property type="term" value="F:tRNA binding"/>
    <property type="evidence" value="ECO:0007669"/>
    <property type="project" value="UniProtKB-UniRule"/>
</dbReference>
<comment type="function">
    <text evidence="12">A translation factor that gates the progression of the 70S ribosomal initiation complex (IC, containing tRNA(fMet) in the P-site) into the translation elongation cycle by using a mechanism sensitive to the ATP/ADP ratio. Binds to the 70S ribosome E-site where it modulates the state of the translating ribosome during subunit translocation. ATP hydrolysis probably frees it from the ribosome, which can enter the elongation phase.</text>
</comment>
<evidence type="ECO:0000313" key="15">
    <source>
        <dbReference type="EMBL" id="ANO32141.1"/>
    </source>
</evidence>
<sequence length="555" mass="62335">MAEYVYTMSRVSKIVPPKRQILKDISLSFFPGAKIGVLGLNGAGKSTLLRIMAGIDTDIDGEARPQPGLNVGYLPQEPKLDESKTVREIVEEAVSDVAGAMKRLDEVYAAYAEPDADFDALAKEQGDLEALIQAKDGHNLENSLERAADALRLPEWDAKIEHLSGGERRRVAICRLLLEKPDMLLLDEPTNHLDAESVAWLERFLVDYTGTVVAITHDRYFLDNAAGWILELDRGEGIPWQGNYTSWLEQKDARLQQESSQESARQKTIEKELEWVRQNPKGRQSKSKARMARFEELQSGDRQKRNETNELFIPPGERLGDKVIEVKNLTKSFDGRVLIDDLSFSMPKGAIVGIIGANGAGKSTLFKMLSGTEQPDSGSVEMGDTVKLASVDQFRDSMDNKKTVFQEISEGADIIKINNFEIPARAYCSRFNFKGSDQQKIIGELSGGERNRVHLAKLLKTGGNVLLLDEPTNDLDVETLRALEEALLEFPGCAMVISHDRWFLDRIATHIIDYRDEGQVNFYEGNYNEYMEWLKKTLGPEAAEPHRIKYKRVSK</sequence>
<feature type="compositionally biased region" description="Basic and acidic residues" evidence="13">
    <location>
        <begin position="292"/>
        <end position="308"/>
    </location>
</feature>
<feature type="domain" description="ABC transporter" evidence="14">
    <location>
        <begin position="324"/>
        <end position="542"/>
    </location>
</feature>
<evidence type="ECO:0000256" key="1">
    <source>
        <dbReference type="ARBA" id="ARBA00005868"/>
    </source>
</evidence>
<dbReference type="FunFam" id="3.40.50.300:FF:000183">
    <property type="entry name" value="ABC transporter ATP-binding protein yjjK"/>
    <property type="match status" value="1"/>
</dbReference>
<comment type="subunit">
    <text evidence="12">Monomer. Probably contacts ribosomal proteins L1, L5, L33 and S7, the 16S and 23S rRNA and the P-site containing tRNA(fMet).</text>
</comment>
<evidence type="ECO:0000259" key="14">
    <source>
        <dbReference type="PROSITE" id="PS50893"/>
    </source>
</evidence>
<dbReference type="Pfam" id="PF00005">
    <property type="entry name" value="ABC_tran"/>
    <property type="match status" value="2"/>
</dbReference>
<proteinExistence type="inferred from homology"/>
<dbReference type="GO" id="GO:0019843">
    <property type="term" value="F:rRNA binding"/>
    <property type="evidence" value="ECO:0007669"/>
    <property type="project" value="UniProtKB-UniRule"/>
</dbReference>
<keyword evidence="9 12" id="KW-0810">Translation regulation</keyword>
<dbReference type="GO" id="GO:0006412">
    <property type="term" value="P:translation"/>
    <property type="evidence" value="ECO:0007669"/>
    <property type="project" value="UniProtKB-KW"/>
</dbReference>
<comment type="subcellular location">
    <subcellularLocation>
        <location evidence="12">Cytoplasm</location>
    </subcellularLocation>
    <text evidence="12">Associates with ribosomes and polysomes.</text>
</comment>
<dbReference type="AlphaFoldDB" id="A0AAN0XT17"/>
<evidence type="ECO:0000256" key="2">
    <source>
        <dbReference type="ARBA" id="ARBA00022490"/>
    </source>
</evidence>
<dbReference type="GO" id="GO:0045900">
    <property type="term" value="P:negative regulation of translational elongation"/>
    <property type="evidence" value="ECO:0007669"/>
    <property type="project" value="UniProtKB-UniRule"/>
</dbReference>
<evidence type="ECO:0000256" key="4">
    <source>
        <dbReference type="ARBA" id="ARBA00022730"/>
    </source>
</evidence>
<dbReference type="PANTHER" id="PTHR43858">
    <property type="entry name" value="ENERGY-DEPENDENT TRANSLATIONAL THROTTLE PROTEIN ETTA"/>
    <property type="match status" value="1"/>
</dbReference>
<keyword evidence="2 12" id="KW-0963">Cytoplasm</keyword>
<comment type="domain">
    <text evidence="12">The arm domain is inserted in the first ABC transporter domain. Probably contacts ribosomal protein L1.</text>
</comment>
<dbReference type="Pfam" id="PF12848">
    <property type="entry name" value="ABC_tran_Xtn"/>
    <property type="match status" value="1"/>
</dbReference>
<evidence type="ECO:0000313" key="16">
    <source>
        <dbReference type="Proteomes" id="UP000092018"/>
    </source>
</evidence>
<keyword evidence="3 12" id="KW-0820">tRNA-binding</keyword>
<dbReference type="CDD" id="cd03221">
    <property type="entry name" value="ABCF_EF-3"/>
    <property type="match status" value="2"/>
</dbReference>
<keyword evidence="8 12" id="KW-0067">ATP-binding</keyword>
<dbReference type="SMART" id="SM00382">
    <property type="entry name" value="AAA"/>
    <property type="match status" value="2"/>
</dbReference>
<feature type="binding site" evidence="12">
    <location>
        <begin position="356"/>
        <end position="363"/>
    </location>
    <ligand>
        <name>ATP</name>
        <dbReference type="ChEBI" id="CHEBI:30616"/>
        <label>2</label>
    </ligand>
</feature>
<dbReference type="PROSITE" id="PS50893">
    <property type="entry name" value="ABC_TRANSPORTER_2"/>
    <property type="match status" value="2"/>
</dbReference>
<keyword evidence="5 12" id="KW-0677">Repeat</keyword>
<feature type="region of interest" description="PtIM" evidence="12">
    <location>
        <begin position="242"/>
        <end position="322"/>
    </location>
</feature>
<evidence type="ECO:0000256" key="7">
    <source>
        <dbReference type="ARBA" id="ARBA00022801"/>
    </source>
</evidence>
<gene>
    <name evidence="12" type="primary">ettA</name>
    <name evidence="15" type="ORF">A6E01_02415</name>
</gene>
<evidence type="ECO:0000256" key="6">
    <source>
        <dbReference type="ARBA" id="ARBA00022741"/>
    </source>
</evidence>
<organism evidence="15 16">
    <name type="scientific">Vibrio breoganii</name>
    <dbReference type="NCBI Taxonomy" id="553239"/>
    <lineage>
        <taxon>Bacteria</taxon>
        <taxon>Pseudomonadati</taxon>
        <taxon>Pseudomonadota</taxon>
        <taxon>Gammaproteobacteria</taxon>
        <taxon>Vibrionales</taxon>
        <taxon>Vibrionaceae</taxon>
        <taxon>Vibrio</taxon>
    </lineage>
</organism>
<dbReference type="InterPro" id="IPR017871">
    <property type="entry name" value="ABC_transporter-like_CS"/>
</dbReference>
<dbReference type="GO" id="GO:0005524">
    <property type="term" value="F:ATP binding"/>
    <property type="evidence" value="ECO:0007669"/>
    <property type="project" value="UniProtKB-UniRule"/>
</dbReference>
<dbReference type="RefSeq" id="WP_017026909.1">
    <property type="nucleotide sequence ID" value="NZ_AP024864.1"/>
</dbReference>
<dbReference type="HAMAP" id="MF_00847">
    <property type="entry name" value="EttA"/>
    <property type="match status" value="1"/>
</dbReference>
<comment type="similarity">
    <text evidence="1 12">Belongs to the ABC transporter superfamily. ABCF family. Translational throttle EttA subfamily.</text>
</comment>
<dbReference type="EMBL" id="CP016177">
    <property type="protein sequence ID" value="ANO32141.1"/>
    <property type="molecule type" value="Genomic_DNA"/>
</dbReference>